<feature type="transmembrane region" description="Helical" evidence="1">
    <location>
        <begin position="71"/>
        <end position="91"/>
    </location>
</feature>
<feature type="transmembrane region" description="Helical" evidence="1">
    <location>
        <begin position="40"/>
        <end position="59"/>
    </location>
</feature>
<feature type="transmembrane region" description="Helical" evidence="1">
    <location>
        <begin position="7"/>
        <end position="28"/>
    </location>
</feature>
<dbReference type="Pfam" id="PF05729">
    <property type="entry name" value="NACHT"/>
    <property type="match status" value="1"/>
</dbReference>
<feature type="transmembrane region" description="Helical" evidence="1">
    <location>
        <begin position="607"/>
        <end position="629"/>
    </location>
</feature>
<proteinExistence type="predicted"/>
<gene>
    <name evidence="3" type="ORF">PMH09_06220</name>
</gene>
<keyword evidence="1" id="KW-0472">Membrane</keyword>
<reference evidence="3 4" key="1">
    <citation type="submission" date="2023-01" db="EMBL/GenBank/DDBJ databases">
        <title>Novel diversity within Roseofilum (Cyanobacteria; Desertifilaceae) from marine benthic mats with descriptions of four novel species.</title>
        <authorList>
            <person name="Wang Y."/>
            <person name="Berthold D.E."/>
            <person name="Hu J."/>
            <person name="Lefler F.W."/>
            <person name="Laughinghouse H.D. IV."/>
        </authorList>
    </citation>
    <scope>NUCLEOTIDE SEQUENCE [LARGE SCALE GENOMIC DNA]</scope>
    <source>
        <strain evidence="3 4">BLCC-M143</strain>
    </source>
</reference>
<keyword evidence="4" id="KW-1185">Reference proteome</keyword>
<feature type="transmembrane region" description="Helical" evidence="1">
    <location>
        <begin position="635"/>
        <end position="655"/>
    </location>
</feature>
<keyword evidence="1" id="KW-0812">Transmembrane</keyword>
<keyword evidence="1" id="KW-1133">Transmembrane helix</keyword>
<dbReference type="InterPro" id="IPR027417">
    <property type="entry name" value="P-loop_NTPase"/>
</dbReference>
<dbReference type="SUPFAM" id="SSF52540">
    <property type="entry name" value="P-loop containing nucleoside triphosphate hydrolases"/>
    <property type="match status" value="1"/>
</dbReference>
<dbReference type="Gene3D" id="3.40.50.300">
    <property type="entry name" value="P-loop containing nucleotide triphosphate hydrolases"/>
    <property type="match status" value="1"/>
</dbReference>
<organism evidence="3 4">
    <name type="scientific">Roseofilum casamattae BLCC-M143</name>
    <dbReference type="NCBI Taxonomy" id="3022442"/>
    <lineage>
        <taxon>Bacteria</taxon>
        <taxon>Bacillati</taxon>
        <taxon>Cyanobacteriota</taxon>
        <taxon>Cyanophyceae</taxon>
        <taxon>Desertifilales</taxon>
        <taxon>Desertifilaceae</taxon>
        <taxon>Roseofilum</taxon>
        <taxon>Roseofilum casamattae</taxon>
    </lineage>
</organism>
<evidence type="ECO:0000313" key="3">
    <source>
        <dbReference type="EMBL" id="MDJ1182787.1"/>
    </source>
</evidence>
<accession>A0ABT7BUB9</accession>
<feature type="transmembrane region" description="Helical" evidence="1">
    <location>
        <begin position="707"/>
        <end position="730"/>
    </location>
</feature>
<dbReference type="InterPro" id="IPR007111">
    <property type="entry name" value="NACHT_NTPase"/>
</dbReference>
<evidence type="ECO:0000313" key="4">
    <source>
        <dbReference type="Proteomes" id="UP001232992"/>
    </source>
</evidence>
<name>A0ABT7BUB9_9CYAN</name>
<feature type="transmembrane region" description="Helical" evidence="1">
    <location>
        <begin position="527"/>
        <end position="551"/>
    </location>
</feature>
<feature type="transmembrane region" description="Helical" evidence="1">
    <location>
        <begin position="676"/>
        <end position="695"/>
    </location>
</feature>
<feature type="domain" description="NACHT" evidence="2">
    <location>
        <begin position="251"/>
        <end position="406"/>
    </location>
</feature>
<dbReference type="Proteomes" id="UP001232992">
    <property type="component" value="Unassembled WGS sequence"/>
</dbReference>
<evidence type="ECO:0000259" key="2">
    <source>
        <dbReference type="Pfam" id="PF05729"/>
    </source>
</evidence>
<comment type="caution">
    <text evidence="3">The sequence shown here is derived from an EMBL/GenBank/DDBJ whole genome shotgun (WGS) entry which is preliminary data.</text>
</comment>
<feature type="transmembrane region" description="Helical" evidence="1">
    <location>
        <begin position="103"/>
        <end position="128"/>
    </location>
</feature>
<protein>
    <submittedName>
        <fullName evidence="3">NACHT domain-containing protein</fullName>
    </submittedName>
</protein>
<dbReference type="RefSeq" id="WP_283757440.1">
    <property type="nucleotide sequence ID" value="NZ_JAQOSQ010000004.1"/>
</dbReference>
<dbReference type="EMBL" id="JAQOSQ010000004">
    <property type="protein sequence ID" value="MDJ1182787.1"/>
    <property type="molecule type" value="Genomic_DNA"/>
</dbReference>
<evidence type="ECO:0000256" key="1">
    <source>
        <dbReference type="SAM" id="Phobius"/>
    </source>
</evidence>
<feature type="transmembrane region" description="Helical" evidence="1">
    <location>
        <begin position="557"/>
        <end position="586"/>
    </location>
</feature>
<sequence>MSKSSQITLPFITAAANFGLGLCINKASEQVLPDWNHPTLVVMGIAILFGVLPYVANSVSERSEADARTRWVWVTGLCITGFAFASLWMLMQWTALPKNVVEMLGYTAVGLFVFGVLFPPIALLLLALRQGESFIPVLRTEVRVSADSLQQWRKNLHNAMSLEVEKRLDDALHKQHEKNPIPLRMEDRREQVGRAAQPEIQSPEPNQQGFLSGWLRPRRLWGMLNGKERQVVAPQERIIDIFHKPEIGGRLLILGEPGAGKTTMLLELARDLLAKAQLQTSSSQQPIPVLFEMSRYPGKMTIGQWLVQDLKDRYNIPLAHTEVALQQGQLLPLIDGLDEVGLTRQKDCIDQINCFLREGILYSPQLSLVVCCRQQEYREGEAILEMLHGAIYLQALDDNQIQKYLQGLKRKDLWPQIQRDPVLLELATIPLFLHLIPVAYLQGINSRQSTDGQETEATLLEAYVQCKLMESTARARRKYSPEQTRDYLTWLAQSLKLQGQTDFYIEEMQKDLLANGREYWCFRMIASVVYGLFLWVFLCIIITPFVFLVIAEYDLEITYFSLFLAFIFSFVVCLIIGVAFGVFFGATTDLYIELVEFYDWPKNTRNIIVTVLVLGLFFGIIRGINFGIIQGLTFGIVRGLASGLFWGLSEGIFFGQRAETVISSRPNQGIRNSAKNAVILIPMIFPAMIVIFLLPDWASGASINLTNALMSGFIISVLVSLSFGGGKACIQHLSLRIMLCKKGVIPWNYSKFLTYAAELRLLNQVGGRYRFLHDKLREHFAKS</sequence>